<evidence type="ECO:0000256" key="2">
    <source>
        <dbReference type="ARBA" id="ARBA00004236"/>
    </source>
</evidence>
<dbReference type="InterPro" id="IPR051474">
    <property type="entry name" value="Anti-sigma-K/W_factor"/>
</dbReference>
<dbReference type="Proteomes" id="UP000283993">
    <property type="component" value="Unassembled WGS sequence"/>
</dbReference>
<dbReference type="InterPro" id="IPR041916">
    <property type="entry name" value="Anti_sigma_zinc_sf"/>
</dbReference>
<accession>A0A423PGI8</accession>
<sequence>MAESETQHAMTLRAAEYVLGTLDAEDARAFERELSNDAGARAELAYWEHRLGALGLALAPVQPPASVWQRIAAAMDADAPPHANVASGDFGRRGRRSGTGFWRGLAVAASVAAIVMAALLFGSSRQPEGAPASSGEPAYASVIYDEPTGMSWLVTAEAGSHEMSVVAMGDYPVPEGKTLRIWFKPEQGEPVLLGKLPHAGGKYKMKLSDTVAQAMDQPARLMVSMEDATRENINTPAGELMWTSPIARHTG</sequence>
<dbReference type="RefSeq" id="WP_185015702.1">
    <property type="nucleotide sequence ID" value="NZ_AYKH01000041.1"/>
</dbReference>
<keyword evidence="3" id="KW-1003">Cell membrane</keyword>
<dbReference type="GO" id="GO:0016989">
    <property type="term" value="F:sigma factor antagonist activity"/>
    <property type="evidence" value="ECO:0007669"/>
    <property type="project" value="TreeGrafter"/>
</dbReference>
<evidence type="ECO:0000256" key="5">
    <source>
        <dbReference type="ARBA" id="ARBA00022989"/>
    </source>
</evidence>
<evidence type="ECO:0000256" key="7">
    <source>
        <dbReference type="ARBA" id="ARBA00029829"/>
    </source>
</evidence>
<dbReference type="GO" id="GO:0006417">
    <property type="term" value="P:regulation of translation"/>
    <property type="evidence" value="ECO:0007669"/>
    <property type="project" value="TreeGrafter"/>
</dbReference>
<keyword evidence="12" id="KW-1185">Reference proteome</keyword>
<keyword evidence="6 9" id="KW-0472">Membrane</keyword>
<evidence type="ECO:0000313" key="12">
    <source>
        <dbReference type="Proteomes" id="UP000283993"/>
    </source>
</evidence>
<dbReference type="Gene3D" id="1.10.10.1320">
    <property type="entry name" value="Anti-sigma factor, zinc-finger domain"/>
    <property type="match status" value="1"/>
</dbReference>
<dbReference type="GO" id="GO:0005886">
    <property type="term" value="C:plasma membrane"/>
    <property type="evidence" value="ECO:0007669"/>
    <property type="project" value="UniProtKB-SubCell"/>
</dbReference>
<evidence type="ECO:0000256" key="9">
    <source>
        <dbReference type="SAM" id="Phobius"/>
    </source>
</evidence>
<comment type="caution">
    <text evidence="11">The sequence shown here is derived from an EMBL/GenBank/DDBJ whole genome shotgun (WGS) entry which is preliminary data.</text>
</comment>
<keyword evidence="4 9" id="KW-0812">Transmembrane</keyword>
<evidence type="ECO:0000256" key="8">
    <source>
        <dbReference type="ARBA" id="ARBA00030803"/>
    </source>
</evidence>
<feature type="domain" description="Anti-sigma K factor RskA C-terminal" evidence="10">
    <location>
        <begin position="107"/>
        <end position="237"/>
    </location>
</feature>
<reference evidence="11 12" key="1">
    <citation type="submission" date="2013-10" db="EMBL/GenBank/DDBJ databases">
        <title>Salinisphaera orenii MK-B5 Genome Sequencing.</title>
        <authorList>
            <person name="Lai Q."/>
            <person name="Li C."/>
            <person name="Shao Z."/>
        </authorList>
    </citation>
    <scope>NUCLEOTIDE SEQUENCE [LARGE SCALE GENOMIC DNA]</scope>
    <source>
        <strain evidence="11 12">MK-B5</strain>
    </source>
</reference>
<name>A0A423PGI8_9GAMM</name>
<dbReference type="PANTHER" id="PTHR37461:SF1">
    <property type="entry name" value="ANTI-SIGMA-K FACTOR RSKA"/>
    <property type="match status" value="1"/>
</dbReference>
<proteinExistence type="predicted"/>
<evidence type="ECO:0000256" key="1">
    <source>
        <dbReference type="ARBA" id="ARBA00004167"/>
    </source>
</evidence>
<dbReference type="Pfam" id="PF10099">
    <property type="entry name" value="RskA_C"/>
    <property type="match status" value="1"/>
</dbReference>
<evidence type="ECO:0000256" key="4">
    <source>
        <dbReference type="ARBA" id="ARBA00022692"/>
    </source>
</evidence>
<dbReference type="InterPro" id="IPR018764">
    <property type="entry name" value="RskA_C"/>
</dbReference>
<dbReference type="AlphaFoldDB" id="A0A423PGI8"/>
<gene>
    <name evidence="11" type="ORF">SAOR_14065</name>
</gene>
<feature type="transmembrane region" description="Helical" evidence="9">
    <location>
        <begin position="101"/>
        <end position="121"/>
    </location>
</feature>
<dbReference type="EMBL" id="AYKH01000041">
    <property type="protein sequence ID" value="ROO24653.1"/>
    <property type="molecule type" value="Genomic_DNA"/>
</dbReference>
<protein>
    <recommendedName>
        <fullName evidence="8">Regulator of SigK</fullName>
    </recommendedName>
    <alternativeName>
        <fullName evidence="7">Sigma-K anti-sigma factor RskA</fullName>
    </alternativeName>
</protein>
<keyword evidence="5 9" id="KW-1133">Transmembrane helix</keyword>
<organism evidence="11 12">
    <name type="scientific">Salinisphaera orenii MK-B5</name>
    <dbReference type="NCBI Taxonomy" id="856730"/>
    <lineage>
        <taxon>Bacteria</taxon>
        <taxon>Pseudomonadati</taxon>
        <taxon>Pseudomonadota</taxon>
        <taxon>Gammaproteobacteria</taxon>
        <taxon>Salinisphaerales</taxon>
        <taxon>Salinisphaeraceae</taxon>
        <taxon>Salinisphaera</taxon>
    </lineage>
</organism>
<evidence type="ECO:0000256" key="3">
    <source>
        <dbReference type="ARBA" id="ARBA00022475"/>
    </source>
</evidence>
<evidence type="ECO:0000256" key="6">
    <source>
        <dbReference type="ARBA" id="ARBA00023136"/>
    </source>
</evidence>
<evidence type="ECO:0000259" key="10">
    <source>
        <dbReference type="Pfam" id="PF10099"/>
    </source>
</evidence>
<evidence type="ECO:0000313" key="11">
    <source>
        <dbReference type="EMBL" id="ROO24653.1"/>
    </source>
</evidence>
<dbReference type="PANTHER" id="PTHR37461">
    <property type="entry name" value="ANTI-SIGMA-K FACTOR RSKA"/>
    <property type="match status" value="1"/>
</dbReference>
<comment type="subcellular location">
    <subcellularLocation>
        <location evidence="2">Cell membrane</location>
    </subcellularLocation>
    <subcellularLocation>
        <location evidence="1">Membrane</location>
        <topology evidence="1">Single-pass membrane protein</topology>
    </subcellularLocation>
</comment>